<protein>
    <submittedName>
        <fullName evidence="1">DUF2946 family protein</fullName>
    </submittedName>
</protein>
<name>A0ABX2T687_9PROT</name>
<evidence type="ECO:0000313" key="1">
    <source>
        <dbReference type="EMBL" id="NYZ19768.1"/>
    </source>
</evidence>
<reference evidence="1 2" key="1">
    <citation type="submission" date="2020-05" db="EMBL/GenBank/DDBJ databases">
        <title>Azospirillum oleiclasticum sp. nov, a nitrogen-fixing and heavy crude oil-emulsifying bacterium isolated from the crude oil of Yumen Oilfield.</title>
        <authorList>
            <person name="Wu D."/>
            <person name="Cai M."/>
            <person name="Zhang X."/>
        </authorList>
    </citation>
    <scope>NUCLEOTIDE SEQUENCE [LARGE SCALE GENOMIC DNA]</scope>
    <source>
        <strain evidence="1 2">ROY-1-1-2</strain>
    </source>
</reference>
<proteinExistence type="predicted"/>
<gene>
    <name evidence="1" type="ORF">HND93_08595</name>
</gene>
<keyword evidence="2" id="KW-1185">Reference proteome</keyword>
<dbReference type="InterPro" id="IPR021333">
    <property type="entry name" value="DUF2946"/>
</dbReference>
<comment type="caution">
    <text evidence="1">The sequence shown here is derived from an EMBL/GenBank/DDBJ whole genome shotgun (WGS) entry which is preliminary data.</text>
</comment>
<dbReference type="RefSeq" id="WP_180281532.1">
    <property type="nucleotide sequence ID" value="NZ_JABFDB010000004.1"/>
</dbReference>
<dbReference type="Pfam" id="PF11162">
    <property type="entry name" value="DUF2946"/>
    <property type="match status" value="1"/>
</dbReference>
<dbReference type="Proteomes" id="UP000584642">
    <property type="component" value="Unassembled WGS sequence"/>
</dbReference>
<organism evidence="1 2">
    <name type="scientific">Azospirillum oleiclasticum</name>
    <dbReference type="NCBI Taxonomy" id="2735135"/>
    <lineage>
        <taxon>Bacteria</taxon>
        <taxon>Pseudomonadati</taxon>
        <taxon>Pseudomonadota</taxon>
        <taxon>Alphaproteobacteria</taxon>
        <taxon>Rhodospirillales</taxon>
        <taxon>Azospirillaceae</taxon>
        <taxon>Azospirillum</taxon>
    </lineage>
</organism>
<sequence>MRRSFTTGPGTLRRIALLIGAVAFLLQVTAWTVGAPAAAAGMTIPVCTTDGVQLVLFGPDGQPAPDKPDQGADHEAMGCPLCPLVQGLSMPPPVLAPVTPAEVLRHGPTMLPGDRIAAGWFHSTLQARAPPVAG</sequence>
<evidence type="ECO:0000313" key="2">
    <source>
        <dbReference type="Proteomes" id="UP000584642"/>
    </source>
</evidence>
<accession>A0ABX2T687</accession>
<dbReference type="EMBL" id="JABFDB010000004">
    <property type="protein sequence ID" value="NYZ19768.1"/>
    <property type="molecule type" value="Genomic_DNA"/>
</dbReference>